<evidence type="ECO:0000313" key="2">
    <source>
        <dbReference type="EMBL" id="OTP11699.1"/>
    </source>
</evidence>
<evidence type="ECO:0000313" key="3">
    <source>
        <dbReference type="EMBL" id="WYJ91736.1"/>
    </source>
</evidence>
<evidence type="ECO:0000259" key="1">
    <source>
        <dbReference type="Pfam" id="PF00085"/>
    </source>
</evidence>
<reference evidence="2" key="1">
    <citation type="submission" date="2017-05" db="EMBL/GenBank/DDBJ databases">
        <title>The Genome Sequence of Enterococcus sp. 9E7_DIV0242.</title>
        <authorList>
            <consortium name="The Broad Institute Genomics Platform"/>
            <consortium name="The Broad Institute Genomic Center for Infectious Diseases"/>
            <person name="Earl A."/>
            <person name="Manson A."/>
            <person name="Schwartman J."/>
            <person name="Gilmore M."/>
            <person name="Abouelleil A."/>
            <person name="Cao P."/>
            <person name="Chapman S."/>
            <person name="Cusick C."/>
            <person name="Shea T."/>
            <person name="Young S."/>
            <person name="Neafsey D."/>
            <person name="Nusbaum C."/>
            <person name="Birren B."/>
        </authorList>
    </citation>
    <scope>NUCLEOTIDE SEQUENCE [LARGE SCALE GENOMIC DNA]</scope>
    <source>
        <strain evidence="2">9E7_DIV0242</strain>
    </source>
</reference>
<dbReference type="InterPro" id="IPR013766">
    <property type="entry name" value="Thioredoxin_domain"/>
</dbReference>
<reference evidence="3" key="3">
    <citation type="submission" date="2024-03" db="EMBL/GenBank/DDBJ databases">
        <title>The Genome Sequence of Enterococcus sp. DIV0242b.</title>
        <authorList>
            <consortium name="The Broad Institute Genomics Platform"/>
            <consortium name="The Broad Institute Microbial Omics Core"/>
            <consortium name="The Broad Institute Genomic Center for Infectious Diseases"/>
            <person name="Earl A."/>
            <person name="Manson A."/>
            <person name="Gilmore M."/>
            <person name="Schwartman J."/>
            <person name="Shea T."/>
            <person name="Abouelleil A."/>
            <person name="Cao P."/>
            <person name="Chapman S."/>
            <person name="Cusick C."/>
            <person name="Young S."/>
            <person name="Neafsey D."/>
            <person name="Nusbaum C."/>
            <person name="Birren B."/>
        </authorList>
    </citation>
    <scope>NUCLEOTIDE SEQUENCE</scope>
    <source>
        <strain evidence="3">9E7_DIV0242</strain>
    </source>
</reference>
<dbReference type="CDD" id="cd02947">
    <property type="entry name" value="TRX_family"/>
    <property type="match status" value="1"/>
</dbReference>
<organism evidence="2">
    <name type="scientific">Candidatus Enterococcus clewellii</name>
    <dbReference type="NCBI Taxonomy" id="1834193"/>
    <lineage>
        <taxon>Bacteria</taxon>
        <taxon>Bacillati</taxon>
        <taxon>Bacillota</taxon>
        <taxon>Bacilli</taxon>
        <taxon>Lactobacillales</taxon>
        <taxon>Enterococcaceae</taxon>
        <taxon>Enterococcus</taxon>
    </lineage>
</organism>
<dbReference type="InterPro" id="IPR036249">
    <property type="entry name" value="Thioredoxin-like_sf"/>
</dbReference>
<keyword evidence="4" id="KW-1185">Reference proteome</keyword>
<gene>
    <name evidence="3" type="ORF">A5888_003504</name>
    <name evidence="2" type="ORF">A5888_003798</name>
</gene>
<dbReference type="AlphaFoldDB" id="A0A242K210"/>
<dbReference type="SUPFAM" id="SSF52833">
    <property type="entry name" value="Thioredoxin-like"/>
    <property type="match status" value="1"/>
</dbReference>
<dbReference type="OrthoDB" id="411356at2"/>
<feature type="domain" description="Thioredoxin" evidence="1">
    <location>
        <begin position="17"/>
        <end position="82"/>
    </location>
</feature>
<sequence>MVKIHQIEEVVPFIQAHKFAFLYVSQPDCSVCHSVLPKLKELLKNYPTIELGEIDGAEVPQITAMYQVFSAPTLLLFIDGKEYLREGRFVQFQKLAFDLERLYTYEQGVAEG</sequence>
<protein>
    <recommendedName>
        <fullName evidence="1">Thioredoxin domain-containing protein</fullName>
    </recommendedName>
</protein>
<proteinExistence type="predicted"/>
<dbReference type="Pfam" id="PF00085">
    <property type="entry name" value="Thioredoxin"/>
    <property type="match status" value="1"/>
</dbReference>
<dbReference type="Gene3D" id="3.40.30.10">
    <property type="entry name" value="Glutaredoxin"/>
    <property type="match status" value="1"/>
</dbReference>
<evidence type="ECO:0000313" key="4">
    <source>
        <dbReference type="Proteomes" id="UP000195141"/>
    </source>
</evidence>
<accession>A0A242K210</accession>
<dbReference type="EMBL" id="NGMM01000007">
    <property type="protein sequence ID" value="OTP11699.1"/>
    <property type="molecule type" value="Genomic_DNA"/>
</dbReference>
<reference evidence="3" key="2">
    <citation type="submission" date="2017-05" db="EMBL/GenBank/DDBJ databases">
        <authorList>
            <consortium name="The Broad Institute Genomics Platform"/>
            <consortium name="The Broad Institute Genomic Center for Infectious Diseases"/>
            <person name="Earl A."/>
            <person name="Manson A."/>
            <person name="Schwartman J."/>
            <person name="Gilmore M."/>
            <person name="Abouelleil A."/>
            <person name="Cao P."/>
            <person name="Chapman S."/>
            <person name="Cusick C."/>
            <person name="Shea T."/>
            <person name="Young S."/>
            <person name="Neafsey D."/>
            <person name="Nusbaum C."/>
            <person name="Birren B."/>
        </authorList>
    </citation>
    <scope>NUCLEOTIDE SEQUENCE</scope>
    <source>
        <strain evidence="3">9E7_DIV0242</strain>
    </source>
</reference>
<dbReference type="RefSeq" id="WP_086350775.1">
    <property type="nucleotide sequence ID" value="NZ_CP147247.1"/>
</dbReference>
<dbReference type="EMBL" id="CP147247">
    <property type="protein sequence ID" value="WYJ91736.1"/>
    <property type="molecule type" value="Genomic_DNA"/>
</dbReference>
<name>A0A242K210_9ENTE</name>
<dbReference type="Proteomes" id="UP000195141">
    <property type="component" value="Chromosome"/>
</dbReference>